<feature type="compositionally biased region" description="Low complexity" evidence="1">
    <location>
        <begin position="191"/>
        <end position="205"/>
    </location>
</feature>
<dbReference type="Pfam" id="PF00307">
    <property type="entry name" value="CH"/>
    <property type="match status" value="1"/>
</dbReference>
<dbReference type="InterPro" id="IPR001715">
    <property type="entry name" value="CH_dom"/>
</dbReference>
<name>W2J6D9_PHYNI</name>
<dbReference type="AlphaFoldDB" id="W2J6D9"/>
<feature type="compositionally biased region" description="Low complexity" evidence="1">
    <location>
        <begin position="225"/>
        <end position="236"/>
    </location>
</feature>
<dbReference type="Proteomes" id="UP000053864">
    <property type="component" value="Unassembled WGS sequence"/>
</dbReference>
<dbReference type="VEuPathDB" id="FungiDB:PPTG_11264"/>
<feature type="region of interest" description="Disordered" evidence="1">
    <location>
        <begin position="165"/>
        <end position="251"/>
    </location>
</feature>
<feature type="region of interest" description="Disordered" evidence="1">
    <location>
        <begin position="455"/>
        <end position="485"/>
    </location>
</feature>
<dbReference type="Gene3D" id="1.10.418.10">
    <property type="entry name" value="Calponin-like domain"/>
    <property type="match status" value="1"/>
</dbReference>
<evidence type="ECO:0000313" key="3">
    <source>
        <dbReference type="EMBL" id="ETL41153.1"/>
    </source>
</evidence>
<proteinExistence type="predicted"/>
<feature type="compositionally biased region" description="Basic residues" evidence="1">
    <location>
        <begin position="461"/>
        <end position="478"/>
    </location>
</feature>
<sequence length="977" mass="108858">MNATLCGSPASSTMNLSGGGDSVHERLLLHWVNSLPLTKCLLVEGLRDLRFGDVLYEIVQWLQHNSADAGDGISEGDGFDNDGVVERLHRVVQFAASECRSQDEDAMYIVNDSNCIARVISGESDAICAVLTVLKRLSRQRIQQHQLSESKKNELRRREQEKMIELSLQQRNSCDELSKEDEEPKQKSKRVQTSSSRSQTRAKTTNRSEHDQKASTPEQRSKTTKQGAKKQIAGAKRSLGKVPTTTTSAPTAIGKKKMPLKANVMNEGNGLHVQIDPVAKYHSGDHFSEDARAVRFCNWARLVLQVEMPLKKVFDKQSGRLNSPCKIRQVFANGVLFRRIAAAIVQRCNGLLNHNIPGIDELRNEDFARLQTPAGIRRNFSLALTTFKTLGISQAALNAFEIVQSREKQDLHKRIWCHLDEILNKVEQREHAGTASKSKTAMDIVPKTLLVNGNQEETKVTKRSPKRIRSPRTRRKKAVGMGSDHTGCAPLKRSLPYITNEQMHVVDEWLVNTGFDSKKVISIVVNSANEWLPHRVFVQVSGRGVLQDPIRNGVLLCALLVQDSKSAPFSYFKTPRTLAEMRENISKAFERLGEHVPPCYLTSSAEQSVLIGDRQIAYGILWYLWQASQETFTMEKAKKGTQSSSISIHETRKAEEVNFGGKRSARVQPSPLVLDIPAIALAAQGKLVIKDGAVTSHQVKLHDSFARRLAWSEHDLPVTEDVDDDVFPVPKAPFSSPVYNDDVDIVPAKIHDKHHVGDDLFPTHPQRRESVENLSDSIQSSIPKTREVSGHSVQPSQTAAVVTPIAACTDSIELVEQNKNGAVEAPSPVKPPVQTQLSINLSPEHVEEILTWLKRLGIRLKSSSAFHDSNAKLMEFQSGVLLCSIVEKVEFMRSIPGITRPTSNQPLSKASALHNITKALNILRQKKTMPLHLLRRASAIYVGNRDVILHLLLQIRKAYGHHLRTPRRPKQNLSSAA</sequence>
<feature type="domain" description="Calponin-homology (CH)" evidence="2">
    <location>
        <begin position="843"/>
        <end position="960"/>
    </location>
</feature>
<dbReference type="EMBL" id="KI672695">
    <property type="protein sequence ID" value="ETL41153.1"/>
    <property type="molecule type" value="Genomic_DNA"/>
</dbReference>
<dbReference type="SUPFAM" id="SSF47576">
    <property type="entry name" value="Calponin-homology domain, CH-domain"/>
    <property type="match status" value="1"/>
</dbReference>
<dbReference type="CDD" id="cd00014">
    <property type="entry name" value="CH_SF"/>
    <property type="match status" value="1"/>
</dbReference>
<dbReference type="InterPro" id="IPR036872">
    <property type="entry name" value="CH_dom_sf"/>
</dbReference>
<accession>W2J6D9</accession>
<protein>
    <recommendedName>
        <fullName evidence="2">Calponin-homology (CH) domain-containing protein</fullName>
    </recommendedName>
</protein>
<organism evidence="3 4">
    <name type="scientific">Phytophthora nicotianae</name>
    <name type="common">Potato buckeye rot agent</name>
    <name type="synonym">Phytophthora parasitica</name>
    <dbReference type="NCBI Taxonomy" id="4792"/>
    <lineage>
        <taxon>Eukaryota</taxon>
        <taxon>Sar</taxon>
        <taxon>Stramenopiles</taxon>
        <taxon>Oomycota</taxon>
        <taxon>Peronosporomycetes</taxon>
        <taxon>Peronosporales</taxon>
        <taxon>Peronosporaceae</taxon>
        <taxon>Phytophthora</taxon>
    </lineage>
</organism>
<evidence type="ECO:0000313" key="4">
    <source>
        <dbReference type="Proteomes" id="UP000053864"/>
    </source>
</evidence>
<evidence type="ECO:0000259" key="2">
    <source>
        <dbReference type="PROSITE" id="PS50021"/>
    </source>
</evidence>
<gene>
    <name evidence="3" type="ORF">L916_07804</name>
</gene>
<feature type="compositionally biased region" description="Basic and acidic residues" evidence="1">
    <location>
        <begin position="173"/>
        <end position="186"/>
    </location>
</feature>
<reference evidence="3 4" key="1">
    <citation type="submission" date="2013-11" db="EMBL/GenBank/DDBJ databases">
        <title>The Genome Sequence of Phytophthora parasitica CJ05E6.</title>
        <authorList>
            <consortium name="The Broad Institute Genomics Platform"/>
            <person name="Russ C."/>
            <person name="Tyler B."/>
            <person name="Panabieres F."/>
            <person name="Shan W."/>
            <person name="Tripathy S."/>
            <person name="Grunwald N."/>
            <person name="Machado M."/>
            <person name="Johnson C.S."/>
            <person name="Arredondo F."/>
            <person name="Hong C."/>
            <person name="Coffey M."/>
            <person name="Young S.K."/>
            <person name="Zeng Q."/>
            <person name="Gargeya S."/>
            <person name="Fitzgerald M."/>
            <person name="Abouelleil A."/>
            <person name="Alvarado L."/>
            <person name="Chapman S.B."/>
            <person name="Gainer-Dewar J."/>
            <person name="Goldberg J."/>
            <person name="Griggs A."/>
            <person name="Gujja S."/>
            <person name="Hansen M."/>
            <person name="Howarth C."/>
            <person name="Imamovic A."/>
            <person name="Ireland A."/>
            <person name="Larimer J."/>
            <person name="McCowan C."/>
            <person name="Murphy C."/>
            <person name="Pearson M."/>
            <person name="Poon T.W."/>
            <person name="Priest M."/>
            <person name="Roberts A."/>
            <person name="Saif S."/>
            <person name="Shea T."/>
            <person name="Sykes S."/>
            <person name="Wortman J."/>
            <person name="Nusbaum C."/>
            <person name="Birren B."/>
        </authorList>
    </citation>
    <scope>NUCLEOTIDE SEQUENCE [LARGE SCALE GENOMIC DNA]</scope>
    <source>
        <strain evidence="3 4">CJ05E6</strain>
    </source>
</reference>
<evidence type="ECO:0000256" key="1">
    <source>
        <dbReference type="SAM" id="MobiDB-lite"/>
    </source>
</evidence>
<dbReference type="PROSITE" id="PS50021">
    <property type="entry name" value="CH"/>
    <property type="match status" value="1"/>
</dbReference>